<dbReference type="InterPro" id="IPR001254">
    <property type="entry name" value="Trypsin_dom"/>
</dbReference>
<evidence type="ECO:0000259" key="1">
    <source>
        <dbReference type="Pfam" id="PF00089"/>
    </source>
</evidence>
<dbReference type="InterPro" id="IPR009003">
    <property type="entry name" value="Peptidase_S1_PA"/>
</dbReference>
<dbReference type="PROSITE" id="PS00134">
    <property type="entry name" value="TRYPSIN_HIS"/>
    <property type="match status" value="1"/>
</dbReference>
<reference evidence="3" key="1">
    <citation type="submission" date="2022-11" db="UniProtKB">
        <authorList>
            <consortium name="WormBaseParasite"/>
        </authorList>
    </citation>
    <scope>IDENTIFICATION</scope>
</reference>
<proteinExistence type="predicted"/>
<dbReference type="Gene3D" id="2.40.10.10">
    <property type="entry name" value="Trypsin-like serine proteases"/>
    <property type="match status" value="1"/>
</dbReference>
<dbReference type="GO" id="GO:0004252">
    <property type="term" value="F:serine-type endopeptidase activity"/>
    <property type="evidence" value="ECO:0007669"/>
    <property type="project" value="InterPro"/>
</dbReference>
<dbReference type="SUPFAM" id="SSF50494">
    <property type="entry name" value="Trypsin-like serine proteases"/>
    <property type="match status" value="1"/>
</dbReference>
<dbReference type="Pfam" id="PF00089">
    <property type="entry name" value="Trypsin"/>
    <property type="match status" value="1"/>
</dbReference>
<dbReference type="AlphaFoldDB" id="A0A915KD36"/>
<dbReference type="Proteomes" id="UP000887565">
    <property type="component" value="Unplaced"/>
</dbReference>
<feature type="domain" description="Peptidase S1" evidence="1">
    <location>
        <begin position="34"/>
        <end position="96"/>
    </location>
</feature>
<dbReference type="InterPro" id="IPR018114">
    <property type="entry name" value="TRYPSIN_HIS"/>
</dbReference>
<evidence type="ECO:0000313" key="2">
    <source>
        <dbReference type="Proteomes" id="UP000887565"/>
    </source>
</evidence>
<dbReference type="GO" id="GO:0006508">
    <property type="term" value="P:proteolysis"/>
    <property type="evidence" value="ECO:0007669"/>
    <property type="project" value="InterPro"/>
</dbReference>
<keyword evidence="2" id="KW-1185">Reference proteome</keyword>
<name>A0A915KD36_ROMCU</name>
<dbReference type="WBParaSite" id="nRc.2.0.1.t36703-RA">
    <property type="protein sequence ID" value="nRc.2.0.1.t36703-RA"/>
    <property type="gene ID" value="nRc.2.0.1.g36703"/>
</dbReference>
<sequence>SRKRKSIDHGHYPLSECGSPAFHDHSISNRLKRIVRGARAQPYMQPWLGQVVRGGVNICGASLISRIGAEQTLWVISAAHCFLGSSSFNLQVFITDEQQRKFVSGGLFPE</sequence>
<protein>
    <submittedName>
        <fullName evidence="3">Peptidase S1 domain-containing protein</fullName>
    </submittedName>
</protein>
<accession>A0A915KD36</accession>
<dbReference type="InterPro" id="IPR043504">
    <property type="entry name" value="Peptidase_S1_PA_chymotrypsin"/>
</dbReference>
<organism evidence="2 3">
    <name type="scientific">Romanomermis culicivorax</name>
    <name type="common">Nematode worm</name>
    <dbReference type="NCBI Taxonomy" id="13658"/>
    <lineage>
        <taxon>Eukaryota</taxon>
        <taxon>Metazoa</taxon>
        <taxon>Ecdysozoa</taxon>
        <taxon>Nematoda</taxon>
        <taxon>Enoplea</taxon>
        <taxon>Dorylaimia</taxon>
        <taxon>Mermithida</taxon>
        <taxon>Mermithoidea</taxon>
        <taxon>Mermithidae</taxon>
        <taxon>Romanomermis</taxon>
    </lineage>
</organism>
<evidence type="ECO:0000313" key="3">
    <source>
        <dbReference type="WBParaSite" id="nRc.2.0.1.t36703-RA"/>
    </source>
</evidence>